<accession>A0A840QG22</accession>
<evidence type="ECO:0000313" key="4">
    <source>
        <dbReference type="Proteomes" id="UP000584374"/>
    </source>
</evidence>
<dbReference type="InterPro" id="IPR008972">
    <property type="entry name" value="Cupredoxin"/>
</dbReference>
<evidence type="ECO:0000259" key="2">
    <source>
        <dbReference type="Pfam" id="PF13473"/>
    </source>
</evidence>
<name>A0A840QG22_9PSEU</name>
<dbReference type="Pfam" id="PF13473">
    <property type="entry name" value="Cupredoxin_1"/>
    <property type="match status" value="1"/>
</dbReference>
<dbReference type="AlphaFoldDB" id="A0A840QG22"/>
<evidence type="ECO:0000313" key="3">
    <source>
        <dbReference type="EMBL" id="MBB5157559.1"/>
    </source>
</evidence>
<proteinExistence type="predicted"/>
<organism evidence="3 4">
    <name type="scientific">Saccharopolyspora phatthalungensis</name>
    <dbReference type="NCBI Taxonomy" id="664693"/>
    <lineage>
        <taxon>Bacteria</taxon>
        <taxon>Bacillati</taxon>
        <taxon>Actinomycetota</taxon>
        <taxon>Actinomycetes</taxon>
        <taxon>Pseudonocardiales</taxon>
        <taxon>Pseudonocardiaceae</taxon>
        <taxon>Saccharopolyspora</taxon>
    </lineage>
</organism>
<dbReference type="InterPro" id="IPR028096">
    <property type="entry name" value="EfeO_Cupredoxin"/>
</dbReference>
<dbReference type="Gene3D" id="2.60.40.420">
    <property type="entry name" value="Cupredoxins - blue copper proteins"/>
    <property type="match status" value="1"/>
</dbReference>
<dbReference type="PROSITE" id="PS51257">
    <property type="entry name" value="PROKAR_LIPOPROTEIN"/>
    <property type="match status" value="1"/>
</dbReference>
<gene>
    <name evidence="3" type="ORF">BJ970_005093</name>
</gene>
<keyword evidence="4" id="KW-1185">Reference proteome</keyword>
<reference evidence="3 4" key="1">
    <citation type="submission" date="2020-08" db="EMBL/GenBank/DDBJ databases">
        <title>Sequencing the genomes of 1000 actinobacteria strains.</title>
        <authorList>
            <person name="Klenk H.-P."/>
        </authorList>
    </citation>
    <scope>NUCLEOTIDE SEQUENCE [LARGE SCALE GENOMIC DNA]</scope>
    <source>
        <strain evidence="3 4">DSM 45584</strain>
    </source>
</reference>
<protein>
    <submittedName>
        <fullName evidence="3">Iron uptake system component EfeO</fullName>
    </submittedName>
</protein>
<dbReference type="Proteomes" id="UP000584374">
    <property type="component" value="Unassembled WGS sequence"/>
</dbReference>
<comment type="caution">
    <text evidence="3">The sequence shown here is derived from an EMBL/GenBank/DDBJ whole genome shotgun (WGS) entry which is preliminary data.</text>
</comment>
<feature type="domain" description="EfeO-type cupredoxin-like" evidence="2">
    <location>
        <begin position="13"/>
        <end position="110"/>
    </location>
</feature>
<keyword evidence="1" id="KW-0732">Signal</keyword>
<feature type="chain" id="PRO_5039466600" evidence="1">
    <location>
        <begin position="26"/>
        <end position="137"/>
    </location>
</feature>
<sequence>MTIIARTLVPVFCAVLLAGCGGQPAGNAPGAIIVQAGDNSCALSATSAPAGTIRFDVTNVGSQVTEFYLYGEGDRVISEVENIGPGLTRQLVVEVPQSGKYTTACKPGMQGESIREVRRHRAVEQVITVRQPRAADS</sequence>
<dbReference type="EMBL" id="JACHIW010000001">
    <property type="protein sequence ID" value="MBB5157559.1"/>
    <property type="molecule type" value="Genomic_DNA"/>
</dbReference>
<evidence type="ECO:0000256" key="1">
    <source>
        <dbReference type="SAM" id="SignalP"/>
    </source>
</evidence>
<feature type="signal peptide" evidence="1">
    <location>
        <begin position="1"/>
        <end position="25"/>
    </location>
</feature>
<dbReference type="RefSeq" id="WP_184728450.1">
    <property type="nucleotide sequence ID" value="NZ_JACHIW010000001.1"/>
</dbReference>